<proteinExistence type="predicted"/>
<evidence type="ECO:0000256" key="1">
    <source>
        <dbReference type="SAM" id="MobiDB-lite"/>
    </source>
</evidence>
<dbReference type="RefSeq" id="WP_249904852.1">
    <property type="nucleotide sequence ID" value="NZ_JAMGBA010000002.1"/>
</dbReference>
<evidence type="ECO:0000313" key="3">
    <source>
        <dbReference type="EMBL" id="MCL6699439.1"/>
    </source>
</evidence>
<evidence type="ECO:0000256" key="2">
    <source>
        <dbReference type="SAM" id="Phobius"/>
    </source>
</evidence>
<organism evidence="3 4">
    <name type="scientific">Sphingomonas caseinilyticus</name>
    <dbReference type="NCBI Taxonomy" id="2908205"/>
    <lineage>
        <taxon>Bacteria</taxon>
        <taxon>Pseudomonadati</taxon>
        <taxon>Pseudomonadota</taxon>
        <taxon>Alphaproteobacteria</taxon>
        <taxon>Sphingomonadales</taxon>
        <taxon>Sphingomonadaceae</taxon>
        <taxon>Sphingomonas</taxon>
    </lineage>
</organism>
<keyword evidence="4" id="KW-1185">Reference proteome</keyword>
<reference evidence="3 4" key="1">
    <citation type="submission" date="2022-05" db="EMBL/GenBank/DDBJ databases">
        <authorList>
            <person name="Jo J.-H."/>
            <person name="Im W.-T."/>
        </authorList>
    </citation>
    <scope>NUCLEOTIDE SEQUENCE [LARGE SCALE GENOMIC DNA]</scope>
    <source>
        <strain evidence="3 4">NSE70-1</strain>
    </source>
</reference>
<evidence type="ECO:0000313" key="4">
    <source>
        <dbReference type="Proteomes" id="UP001203410"/>
    </source>
</evidence>
<sequence length="195" mass="21217">MHSFQPSRGRIFFEVLCAMGIAASCGGAWLQTGASALLASAGVATLYALVHFFDLFRRDPSVAVEPQRIDFTPAGEANLAVASEVFAPEPTVREMVDALELDPRLTEFGEAQVQPVEPLAVHEDEAAPEKAPRKASRRTSGAPKKTKVKQVADTEPVVAEPVFVEQVTQTHVAPLFEPDPFHRMPRQGFGRRGQL</sequence>
<feature type="transmembrane region" description="Helical" evidence="2">
    <location>
        <begin position="12"/>
        <end position="30"/>
    </location>
</feature>
<accession>A0ABT0RWN5</accession>
<name>A0ABT0RWN5_9SPHN</name>
<comment type="caution">
    <text evidence="3">The sequence shown here is derived from an EMBL/GenBank/DDBJ whole genome shotgun (WGS) entry which is preliminary data.</text>
</comment>
<keyword evidence="2" id="KW-0812">Transmembrane</keyword>
<dbReference type="Proteomes" id="UP001203410">
    <property type="component" value="Unassembled WGS sequence"/>
</dbReference>
<feature type="compositionally biased region" description="Basic and acidic residues" evidence="1">
    <location>
        <begin position="120"/>
        <end position="132"/>
    </location>
</feature>
<feature type="region of interest" description="Disordered" evidence="1">
    <location>
        <begin position="119"/>
        <end position="152"/>
    </location>
</feature>
<feature type="transmembrane region" description="Helical" evidence="2">
    <location>
        <begin position="36"/>
        <end position="56"/>
    </location>
</feature>
<keyword evidence="2" id="KW-1133">Transmembrane helix</keyword>
<keyword evidence="2" id="KW-0472">Membrane</keyword>
<dbReference type="EMBL" id="JAMGBA010000002">
    <property type="protein sequence ID" value="MCL6699439.1"/>
    <property type="molecule type" value="Genomic_DNA"/>
</dbReference>
<gene>
    <name evidence="3" type="ORF">LZ496_11680</name>
</gene>
<protein>
    <submittedName>
        <fullName evidence="3">Uncharacterized protein</fullName>
    </submittedName>
</protein>